<protein>
    <submittedName>
        <fullName evidence="2">Uncharacterized protein</fullName>
    </submittedName>
</protein>
<reference evidence="2 3" key="1">
    <citation type="submission" date="2019-03" db="EMBL/GenBank/DDBJ databases">
        <title>Genomic Encyclopedia of Type Strains, Phase IV (KMG-IV): sequencing the most valuable type-strain genomes for metagenomic binning, comparative biology and taxonomic classification.</title>
        <authorList>
            <person name="Goeker M."/>
        </authorList>
    </citation>
    <scope>NUCLEOTIDE SEQUENCE [LARGE SCALE GENOMIC DNA]</scope>
    <source>
        <strain evidence="2 3">DSM 45361</strain>
    </source>
</reference>
<dbReference type="AlphaFoldDB" id="A0A4R6SDR0"/>
<evidence type="ECO:0000313" key="3">
    <source>
        <dbReference type="Proteomes" id="UP000295444"/>
    </source>
</evidence>
<keyword evidence="3" id="KW-1185">Reference proteome</keyword>
<feature type="compositionally biased region" description="Polar residues" evidence="1">
    <location>
        <begin position="246"/>
        <end position="257"/>
    </location>
</feature>
<evidence type="ECO:0000313" key="2">
    <source>
        <dbReference type="EMBL" id="TDP98100.1"/>
    </source>
</evidence>
<dbReference type="Proteomes" id="UP000295444">
    <property type="component" value="Unassembled WGS sequence"/>
</dbReference>
<evidence type="ECO:0000256" key="1">
    <source>
        <dbReference type="SAM" id="MobiDB-lite"/>
    </source>
</evidence>
<accession>A0A4R6SDR0</accession>
<comment type="caution">
    <text evidence="2">The sequence shown here is derived from an EMBL/GenBank/DDBJ whole genome shotgun (WGS) entry which is preliminary data.</text>
</comment>
<gene>
    <name evidence="2" type="ORF">EV186_1031080</name>
</gene>
<dbReference type="EMBL" id="SNXZ01000003">
    <property type="protein sequence ID" value="TDP98100.1"/>
    <property type="molecule type" value="Genomic_DNA"/>
</dbReference>
<organism evidence="2 3">
    <name type="scientific">Labedaea rhizosphaerae</name>
    <dbReference type="NCBI Taxonomy" id="598644"/>
    <lineage>
        <taxon>Bacteria</taxon>
        <taxon>Bacillati</taxon>
        <taxon>Actinomycetota</taxon>
        <taxon>Actinomycetes</taxon>
        <taxon>Pseudonocardiales</taxon>
        <taxon>Pseudonocardiaceae</taxon>
        <taxon>Labedaea</taxon>
    </lineage>
</organism>
<proteinExistence type="predicted"/>
<name>A0A4R6SDR0_LABRH</name>
<sequence length="266" mass="28536">MTDRGAMREHLRLAIGACLVVAASAATVGVAAGGTPIRTRQVSLVLDYSVAQACDVHPNYPGDRAPGNDIGWRIAPGDTVAWLYNADATWSVVADDKYRDSTAHPAWGFVRRDCIGTSLGGEAFPTSLSRYPSGRVVPLRELEGRSAVTSDHYRPVTFRPSAGRVTGARTVLSMGTLRDTANRFVIGTVFPGWHVRVTDEHSSGWTKVYVPHLKRWGWVEDTHFALPGAGISRAREGSPRPPEGTPETSLSALTSENGGAAESVDN</sequence>
<feature type="region of interest" description="Disordered" evidence="1">
    <location>
        <begin position="230"/>
        <end position="266"/>
    </location>
</feature>